<dbReference type="PANTHER" id="PTHR14136">
    <property type="entry name" value="BTB_POZ DOMAIN-CONTAINING PROTEIN KCTD9"/>
    <property type="match status" value="1"/>
</dbReference>
<sequence length="268" mass="28877">MFEVEISNMAGDSVARRIAVPDSINPSDRTACLAAAFKQLLTEDAPLSGLNFDALHLTDCDLSGRDFSGSSFNHAILHACRFDHARLNGVHAMGAQFAHSSFQGAQLYGAILKLADFSMTDLTQANFCGASLVEADLRGASLSDTRFDGAALSGATFDDVDFAAGSFAGCALREAKVGHFLWGNEDVFHPPVTFSGSVFPVRLFEDFLMMAGTMFPRDQIEGGDSDDATPAELTYLREYRDLLTFFMDAQVKDRSTHGPADPSLTGVH</sequence>
<evidence type="ECO:0000313" key="1">
    <source>
        <dbReference type="EMBL" id="MEE8658028.1"/>
    </source>
</evidence>
<organism evidence="1 2">
    <name type="scientific">Sorlinia euscelidii</name>
    <dbReference type="NCBI Taxonomy" id="3081148"/>
    <lineage>
        <taxon>Bacteria</taxon>
        <taxon>Pseudomonadati</taxon>
        <taxon>Pseudomonadota</taxon>
        <taxon>Alphaproteobacteria</taxon>
        <taxon>Acetobacterales</taxon>
        <taxon>Acetobacteraceae</taxon>
        <taxon>Sorlinia</taxon>
    </lineage>
</organism>
<dbReference type="Pfam" id="PF00805">
    <property type="entry name" value="Pentapeptide"/>
    <property type="match status" value="1"/>
</dbReference>
<dbReference type="EMBL" id="JAWJZY010000001">
    <property type="protein sequence ID" value="MEE8658028.1"/>
    <property type="molecule type" value="Genomic_DNA"/>
</dbReference>
<name>A0ABU7U0P3_9PROT</name>
<dbReference type="Gene3D" id="2.160.20.80">
    <property type="entry name" value="E3 ubiquitin-protein ligase SopA"/>
    <property type="match status" value="1"/>
</dbReference>
<protein>
    <recommendedName>
        <fullName evidence="3">Pentapeptide repeat-containing protein</fullName>
    </recommendedName>
</protein>
<proteinExistence type="predicted"/>
<keyword evidence="2" id="KW-1185">Reference proteome</keyword>
<accession>A0ABU7U0P3</accession>
<evidence type="ECO:0008006" key="3">
    <source>
        <dbReference type="Google" id="ProtNLM"/>
    </source>
</evidence>
<dbReference type="InterPro" id="IPR051082">
    <property type="entry name" value="Pentapeptide-BTB/POZ_domain"/>
</dbReference>
<comment type="caution">
    <text evidence="1">The sequence shown here is derived from an EMBL/GenBank/DDBJ whole genome shotgun (WGS) entry which is preliminary data.</text>
</comment>
<evidence type="ECO:0000313" key="2">
    <source>
        <dbReference type="Proteomes" id="UP001312908"/>
    </source>
</evidence>
<dbReference type="InterPro" id="IPR001646">
    <property type="entry name" value="5peptide_repeat"/>
</dbReference>
<dbReference type="RefSeq" id="WP_394818979.1">
    <property type="nucleotide sequence ID" value="NZ_JAWJZY010000001.1"/>
</dbReference>
<dbReference type="SUPFAM" id="SSF141571">
    <property type="entry name" value="Pentapeptide repeat-like"/>
    <property type="match status" value="1"/>
</dbReference>
<dbReference type="Proteomes" id="UP001312908">
    <property type="component" value="Unassembled WGS sequence"/>
</dbReference>
<gene>
    <name evidence="1" type="ORF">DOFOFD_03240</name>
</gene>
<dbReference type="PANTHER" id="PTHR14136:SF17">
    <property type="entry name" value="BTB_POZ DOMAIN-CONTAINING PROTEIN KCTD9"/>
    <property type="match status" value="1"/>
</dbReference>
<dbReference type="Pfam" id="PF13599">
    <property type="entry name" value="Pentapeptide_4"/>
    <property type="match status" value="1"/>
</dbReference>
<reference evidence="1 2" key="1">
    <citation type="submission" date="2023-10" db="EMBL/GenBank/DDBJ databases">
        <title>Sorlinia euscelidii gen. nov., sp. nov., an acetic acid bacteria isolated from the gut of Euscelidius variegatus emitter.</title>
        <authorList>
            <person name="Michoud G."/>
            <person name="Marasco R."/>
            <person name="Seferji K."/>
            <person name="Gonella E."/>
            <person name="Garuglieri E."/>
            <person name="Alma A."/>
            <person name="Mapelli F."/>
            <person name="Borin S."/>
            <person name="Daffonchio D."/>
            <person name="Crotti E."/>
        </authorList>
    </citation>
    <scope>NUCLEOTIDE SEQUENCE [LARGE SCALE GENOMIC DNA]</scope>
    <source>
        <strain evidence="1 2">EV16P</strain>
    </source>
</reference>